<evidence type="ECO:0000313" key="2">
    <source>
        <dbReference type="EnsemblPlants" id="TuG1812G0400002610.01.T01.cds359210"/>
    </source>
</evidence>
<name>A0A8R7UA13_TRIUA</name>
<feature type="compositionally biased region" description="Acidic residues" evidence="1">
    <location>
        <begin position="33"/>
        <end position="43"/>
    </location>
</feature>
<keyword evidence="3" id="KW-1185">Reference proteome</keyword>
<dbReference type="Gramene" id="TuG1812G0400002610.01.T01">
    <property type="protein sequence ID" value="TuG1812G0400002610.01.T01.cds359210"/>
    <property type="gene ID" value="TuG1812G0400002610.01"/>
</dbReference>
<evidence type="ECO:0000256" key="1">
    <source>
        <dbReference type="SAM" id="MobiDB-lite"/>
    </source>
</evidence>
<organism evidence="2 3">
    <name type="scientific">Triticum urartu</name>
    <name type="common">Red wild einkorn</name>
    <name type="synonym">Crithodium urartu</name>
    <dbReference type="NCBI Taxonomy" id="4572"/>
    <lineage>
        <taxon>Eukaryota</taxon>
        <taxon>Viridiplantae</taxon>
        <taxon>Streptophyta</taxon>
        <taxon>Embryophyta</taxon>
        <taxon>Tracheophyta</taxon>
        <taxon>Spermatophyta</taxon>
        <taxon>Magnoliopsida</taxon>
        <taxon>Liliopsida</taxon>
        <taxon>Poales</taxon>
        <taxon>Poaceae</taxon>
        <taxon>BOP clade</taxon>
        <taxon>Pooideae</taxon>
        <taxon>Triticodae</taxon>
        <taxon>Triticeae</taxon>
        <taxon>Triticinae</taxon>
        <taxon>Triticum</taxon>
    </lineage>
</organism>
<protein>
    <submittedName>
        <fullName evidence="2">Uncharacterized protein</fullName>
    </submittedName>
</protein>
<feature type="compositionally biased region" description="Low complexity" evidence="1">
    <location>
        <begin position="57"/>
        <end position="67"/>
    </location>
</feature>
<dbReference type="AlphaFoldDB" id="A0A8R7UA13"/>
<dbReference type="EnsemblPlants" id="TuG1812G0400002610.01.T01">
    <property type="protein sequence ID" value="TuG1812G0400002610.01.T01.cds359210"/>
    <property type="gene ID" value="TuG1812G0400002610.01"/>
</dbReference>
<feature type="region of interest" description="Disordered" evidence="1">
    <location>
        <begin position="30"/>
        <end position="97"/>
    </location>
</feature>
<feature type="region of interest" description="Disordered" evidence="1">
    <location>
        <begin position="112"/>
        <end position="138"/>
    </location>
</feature>
<reference evidence="2" key="3">
    <citation type="submission" date="2022-06" db="UniProtKB">
        <authorList>
            <consortium name="EnsemblPlants"/>
        </authorList>
    </citation>
    <scope>IDENTIFICATION</scope>
</reference>
<reference evidence="2" key="2">
    <citation type="submission" date="2018-03" db="EMBL/GenBank/DDBJ databases">
        <title>The Triticum urartu genome reveals the dynamic nature of wheat genome evolution.</title>
        <authorList>
            <person name="Ling H."/>
            <person name="Ma B."/>
            <person name="Shi X."/>
            <person name="Liu H."/>
            <person name="Dong L."/>
            <person name="Sun H."/>
            <person name="Cao Y."/>
            <person name="Gao Q."/>
            <person name="Zheng S."/>
            <person name="Li Y."/>
            <person name="Yu Y."/>
            <person name="Du H."/>
            <person name="Qi M."/>
            <person name="Li Y."/>
            <person name="Yu H."/>
            <person name="Cui Y."/>
            <person name="Wang N."/>
            <person name="Chen C."/>
            <person name="Wu H."/>
            <person name="Zhao Y."/>
            <person name="Zhang J."/>
            <person name="Li Y."/>
            <person name="Zhou W."/>
            <person name="Zhang B."/>
            <person name="Hu W."/>
            <person name="Eijk M."/>
            <person name="Tang J."/>
            <person name="Witsenboer H."/>
            <person name="Zhao S."/>
            <person name="Li Z."/>
            <person name="Zhang A."/>
            <person name="Wang D."/>
            <person name="Liang C."/>
        </authorList>
    </citation>
    <scope>NUCLEOTIDE SEQUENCE [LARGE SCALE GENOMIC DNA]</scope>
    <source>
        <strain evidence="2">cv. G1812</strain>
    </source>
</reference>
<reference evidence="3" key="1">
    <citation type="journal article" date="2013" name="Nature">
        <title>Draft genome of the wheat A-genome progenitor Triticum urartu.</title>
        <authorList>
            <person name="Ling H.Q."/>
            <person name="Zhao S."/>
            <person name="Liu D."/>
            <person name="Wang J."/>
            <person name="Sun H."/>
            <person name="Zhang C."/>
            <person name="Fan H."/>
            <person name="Li D."/>
            <person name="Dong L."/>
            <person name="Tao Y."/>
            <person name="Gao C."/>
            <person name="Wu H."/>
            <person name="Li Y."/>
            <person name="Cui Y."/>
            <person name="Guo X."/>
            <person name="Zheng S."/>
            <person name="Wang B."/>
            <person name="Yu K."/>
            <person name="Liang Q."/>
            <person name="Yang W."/>
            <person name="Lou X."/>
            <person name="Chen J."/>
            <person name="Feng M."/>
            <person name="Jian J."/>
            <person name="Zhang X."/>
            <person name="Luo G."/>
            <person name="Jiang Y."/>
            <person name="Liu J."/>
            <person name="Wang Z."/>
            <person name="Sha Y."/>
            <person name="Zhang B."/>
            <person name="Wu H."/>
            <person name="Tang D."/>
            <person name="Shen Q."/>
            <person name="Xue P."/>
            <person name="Zou S."/>
            <person name="Wang X."/>
            <person name="Liu X."/>
            <person name="Wang F."/>
            <person name="Yang Y."/>
            <person name="An X."/>
            <person name="Dong Z."/>
            <person name="Zhang K."/>
            <person name="Zhang X."/>
            <person name="Luo M.C."/>
            <person name="Dvorak J."/>
            <person name="Tong Y."/>
            <person name="Wang J."/>
            <person name="Yang H."/>
            <person name="Li Z."/>
            <person name="Wang D."/>
            <person name="Zhang A."/>
            <person name="Wang J."/>
        </authorList>
    </citation>
    <scope>NUCLEOTIDE SEQUENCE</scope>
    <source>
        <strain evidence="3">cv. G1812</strain>
    </source>
</reference>
<feature type="compositionally biased region" description="Gly residues" evidence="1">
    <location>
        <begin position="46"/>
        <end position="56"/>
    </location>
</feature>
<evidence type="ECO:0000313" key="3">
    <source>
        <dbReference type="Proteomes" id="UP000015106"/>
    </source>
</evidence>
<feature type="compositionally biased region" description="Basic and acidic residues" evidence="1">
    <location>
        <begin position="88"/>
        <end position="97"/>
    </location>
</feature>
<proteinExistence type="predicted"/>
<sequence length="182" mass="20236">MESHTYTHTYEVWIGEPIIPSSLPHVLEGGVEAGEDEEEEDDHGDAPGGAALGGRGRVAPPAALGGVEAEVALEGVDGGDPADEEDERDGHAQQEPAELLRRLLHELLVGEEPRRPQQQRHHHQDQDHRVRQRRQRERLQHRRLPAPVVVRHGCLAASLCCLAWRAFVWPARWGKWKGEVGG</sequence>
<dbReference type="Proteomes" id="UP000015106">
    <property type="component" value="Chromosome 4"/>
</dbReference>
<accession>A0A8R7UA13</accession>